<name>A0A8K9V282_ONCMY</name>
<reference evidence="2" key="1">
    <citation type="submission" date="2020-07" db="EMBL/GenBank/DDBJ databases">
        <title>A long reads based de novo assembly of the rainbow trout Arlee double haploid line genome.</title>
        <authorList>
            <person name="Gao G."/>
            <person name="Palti Y."/>
        </authorList>
    </citation>
    <scope>NUCLEOTIDE SEQUENCE [LARGE SCALE GENOMIC DNA]</scope>
</reference>
<keyword evidence="1" id="KW-0812">Transmembrane</keyword>
<dbReference type="InterPro" id="IPR023391">
    <property type="entry name" value="Prot_translocase_SecE_dom_sf"/>
</dbReference>
<dbReference type="Proteomes" id="UP000694395">
    <property type="component" value="Chromosome 11"/>
</dbReference>
<keyword evidence="1" id="KW-0472">Membrane</keyword>
<feature type="transmembrane region" description="Helical" evidence="1">
    <location>
        <begin position="33"/>
        <end position="54"/>
    </location>
</feature>
<evidence type="ECO:0000256" key="1">
    <source>
        <dbReference type="SAM" id="Phobius"/>
    </source>
</evidence>
<evidence type="ECO:0000313" key="3">
    <source>
        <dbReference type="Proteomes" id="UP000694395"/>
    </source>
</evidence>
<dbReference type="AlphaFoldDB" id="A0A8K9V282"/>
<keyword evidence="1" id="KW-1133">Transmembrane helix</keyword>
<sequence length="110" mass="12626">QTLRLSVKCHDSVTREYYCTISLLISVLEFQKIAMATVIGFAIMSFIGFFVKLIHIFNNNIVKVGPHLQHRTRHCRTHTPGVSWTVVSQYCIVHIIGRKQFKFSPFGFLG</sequence>
<proteinExistence type="predicted"/>
<dbReference type="GeneTree" id="ENSGT00990000213379"/>
<dbReference type="PANTHER" id="PTHR12309">
    <property type="entry name" value="SEC61 GAMMA SUBUNIT"/>
    <property type="match status" value="1"/>
</dbReference>
<organism evidence="2 3">
    <name type="scientific">Oncorhynchus mykiss</name>
    <name type="common">Rainbow trout</name>
    <name type="synonym">Salmo gairdneri</name>
    <dbReference type="NCBI Taxonomy" id="8022"/>
    <lineage>
        <taxon>Eukaryota</taxon>
        <taxon>Metazoa</taxon>
        <taxon>Chordata</taxon>
        <taxon>Craniata</taxon>
        <taxon>Vertebrata</taxon>
        <taxon>Euteleostomi</taxon>
        <taxon>Actinopterygii</taxon>
        <taxon>Neopterygii</taxon>
        <taxon>Teleostei</taxon>
        <taxon>Protacanthopterygii</taxon>
        <taxon>Salmoniformes</taxon>
        <taxon>Salmonidae</taxon>
        <taxon>Salmoninae</taxon>
        <taxon>Oncorhynchus</taxon>
    </lineage>
</organism>
<keyword evidence="3" id="KW-1185">Reference proteome</keyword>
<reference evidence="2" key="2">
    <citation type="submission" date="2025-08" db="UniProtKB">
        <authorList>
            <consortium name="Ensembl"/>
        </authorList>
    </citation>
    <scope>IDENTIFICATION</scope>
</reference>
<reference evidence="2" key="3">
    <citation type="submission" date="2025-09" db="UniProtKB">
        <authorList>
            <consortium name="Ensembl"/>
        </authorList>
    </citation>
    <scope>IDENTIFICATION</scope>
</reference>
<dbReference type="Ensembl" id="ENSOMYT00000020496.2">
    <property type="protein sequence ID" value="ENSOMYP00000119945.1"/>
    <property type="gene ID" value="ENSOMYG00000009066.2"/>
</dbReference>
<accession>A0A8K9V282</accession>
<protein>
    <submittedName>
        <fullName evidence="2">Uncharacterized protein</fullName>
    </submittedName>
</protein>
<dbReference type="Gene3D" id="1.20.5.820">
    <property type="entry name" value="Preprotein translocase SecE subunit"/>
    <property type="match status" value="1"/>
</dbReference>
<evidence type="ECO:0000313" key="2">
    <source>
        <dbReference type="Ensembl" id="ENSOMYP00000119945.1"/>
    </source>
</evidence>